<evidence type="ECO:0000313" key="2">
    <source>
        <dbReference type="EMBL" id="ETJ26220.1"/>
    </source>
</evidence>
<proteinExistence type="predicted"/>
<protein>
    <submittedName>
        <fullName evidence="2">Uncharacterized protein</fullName>
    </submittedName>
</protein>
<reference evidence="2" key="1">
    <citation type="submission" date="2013-12" db="EMBL/GenBank/DDBJ databases">
        <title>A Varibaculum cambriense genome reconstructed from a premature infant gut community with otherwise low bacterial novelty that shifts toward anaerobic metabolism during the third week of life.</title>
        <authorList>
            <person name="Brown C.T."/>
            <person name="Sharon I."/>
            <person name="Thomas B.C."/>
            <person name="Castelle C.J."/>
            <person name="Morowitz M.J."/>
            <person name="Banfield J.F."/>
        </authorList>
    </citation>
    <scope>NUCLEOTIDE SEQUENCE</scope>
</reference>
<dbReference type="AlphaFoldDB" id="W1X9R9"/>
<feature type="region of interest" description="Disordered" evidence="1">
    <location>
        <begin position="1"/>
        <end position="31"/>
    </location>
</feature>
<sequence length="43" mass="4119">DYAIKDVQKRGSGSGTSGAGSNNSGSNKPVGLKGAVAAAIEAQ</sequence>
<dbReference type="EMBL" id="AZMM01017477">
    <property type="protein sequence ID" value="ETJ26220.1"/>
    <property type="molecule type" value="Genomic_DNA"/>
</dbReference>
<organism evidence="2">
    <name type="scientific">human gut metagenome</name>
    <dbReference type="NCBI Taxonomy" id="408170"/>
    <lineage>
        <taxon>unclassified sequences</taxon>
        <taxon>metagenomes</taxon>
        <taxon>organismal metagenomes</taxon>
    </lineage>
</organism>
<feature type="non-terminal residue" evidence="2">
    <location>
        <position position="1"/>
    </location>
</feature>
<name>W1X9R9_9ZZZZ</name>
<evidence type="ECO:0000256" key="1">
    <source>
        <dbReference type="SAM" id="MobiDB-lite"/>
    </source>
</evidence>
<gene>
    <name evidence="2" type="ORF">Q604_UNBC17477G0001</name>
</gene>
<comment type="caution">
    <text evidence="2">The sequence shown here is derived from an EMBL/GenBank/DDBJ whole genome shotgun (WGS) entry which is preliminary data.</text>
</comment>
<accession>W1X9R9</accession>